<evidence type="ECO:0000259" key="5">
    <source>
        <dbReference type="PROSITE" id="PS50977"/>
    </source>
</evidence>
<keyword evidence="7" id="KW-1185">Reference proteome</keyword>
<evidence type="ECO:0000313" key="7">
    <source>
        <dbReference type="Proteomes" id="UP000316330"/>
    </source>
</evidence>
<proteinExistence type="predicted"/>
<evidence type="ECO:0000256" key="3">
    <source>
        <dbReference type="ARBA" id="ARBA00023163"/>
    </source>
</evidence>
<keyword evidence="1" id="KW-0805">Transcription regulation</keyword>
<dbReference type="GO" id="GO:0045892">
    <property type="term" value="P:negative regulation of DNA-templated transcription"/>
    <property type="evidence" value="ECO:0007669"/>
    <property type="project" value="UniProtKB-ARBA"/>
</dbReference>
<accession>A0A559JH00</accession>
<dbReference type="SUPFAM" id="SSF46689">
    <property type="entry name" value="Homeodomain-like"/>
    <property type="match status" value="1"/>
</dbReference>
<dbReference type="InterPro" id="IPR009057">
    <property type="entry name" value="Homeodomain-like_sf"/>
</dbReference>
<dbReference type="PROSITE" id="PS50977">
    <property type="entry name" value="HTH_TETR_2"/>
    <property type="match status" value="1"/>
</dbReference>
<feature type="domain" description="HTH tetR-type" evidence="5">
    <location>
        <begin position="10"/>
        <end position="70"/>
    </location>
</feature>
<keyword evidence="2 4" id="KW-0238">DNA-binding</keyword>
<dbReference type="GO" id="GO:0000976">
    <property type="term" value="F:transcription cis-regulatory region binding"/>
    <property type="evidence" value="ECO:0007669"/>
    <property type="project" value="TreeGrafter"/>
</dbReference>
<organism evidence="6 7">
    <name type="scientific">Cohnella terricola</name>
    <dbReference type="NCBI Taxonomy" id="1289167"/>
    <lineage>
        <taxon>Bacteria</taxon>
        <taxon>Bacillati</taxon>
        <taxon>Bacillota</taxon>
        <taxon>Bacilli</taxon>
        <taxon>Bacillales</taxon>
        <taxon>Paenibacillaceae</taxon>
        <taxon>Cohnella</taxon>
    </lineage>
</organism>
<dbReference type="EMBL" id="VNJJ01000007">
    <property type="protein sequence ID" value="TVX99138.1"/>
    <property type="molecule type" value="Genomic_DNA"/>
</dbReference>
<dbReference type="RefSeq" id="WP_144703049.1">
    <property type="nucleotide sequence ID" value="NZ_VNJJ01000007.1"/>
</dbReference>
<evidence type="ECO:0000256" key="2">
    <source>
        <dbReference type="ARBA" id="ARBA00023125"/>
    </source>
</evidence>
<evidence type="ECO:0000256" key="1">
    <source>
        <dbReference type="ARBA" id="ARBA00023015"/>
    </source>
</evidence>
<protein>
    <submittedName>
        <fullName evidence="6">TetR/AcrR family transcriptional regulator</fullName>
    </submittedName>
</protein>
<dbReference type="InterPro" id="IPR050109">
    <property type="entry name" value="HTH-type_TetR-like_transc_reg"/>
</dbReference>
<evidence type="ECO:0000313" key="6">
    <source>
        <dbReference type="EMBL" id="TVX99138.1"/>
    </source>
</evidence>
<dbReference type="PANTHER" id="PTHR30055:SF234">
    <property type="entry name" value="HTH-TYPE TRANSCRIPTIONAL REGULATOR BETI"/>
    <property type="match status" value="1"/>
</dbReference>
<dbReference type="AlphaFoldDB" id="A0A559JH00"/>
<dbReference type="PRINTS" id="PR00455">
    <property type="entry name" value="HTHTETR"/>
</dbReference>
<reference evidence="6 7" key="1">
    <citation type="submission" date="2019-07" db="EMBL/GenBank/DDBJ databases">
        <authorList>
            <person name="Kim J."/>
        </authorList>
    </citation>
    <scope>NUCLEOTIDE SEQUENCE [LARGE SCALE GENOMIC DNA]</scope>
    <source>
        <strain evidence="6 7">G13</strain>
    </source>
</reference>
<dbReference type="GO" id="GO:0003700">
    <property type="term" value="F:DNA-binding transcription factor activity"/>
    <property type="evidence" value="ECO:0007669"/>
    <property type="project" value="TreeGrafter"/>
</dbReference>
<dbReference type="FunFam" id="1.10.10.60:FF:000141">
    <property type="entry name" value="TetR family transcriptional regulator"/>
    <property type="match status" value="1"/>
</dbReference>
<gene>
    <name evidence="6" type="ORF">FPZ45_14500</name>
</gene>
<name>A0A559JH00_9BACL</name>
<dbReference type="Gene3D" id="1.10.357.10">
    <property type="entry name" value="Tetracycline Repressor, domain 2"/>
    <property type="match status" value="1"/>
</dbReference>
<feature type="DNA-binding region" description="H-T-H motif" evidence="4">
    <location>
        <begin position="33"/>
        <end position="52"/>
    </location>
</feature>
<dbReference type="Pfam" id="PF00440">
    <property type="entry name" value="TetR_N"/>
    <property type="match status" value="1"/>
</dbReference>
<evidence type="ECO:0000256" key="4">
    <source>
        <dbReference type="PROSITE-ProRule" id="PRU00335"/>
    </source>
</evidence>
<dbReference type="Proteomes" id="UP000316330">
    <property type="component" value="Unassembled WGS sequence"/>
</dbReference>
<keyword evidence="3" id="KW-0804">Transcription</keyword>
<dbReference type="InterPro" id="IPR001647">
    <property type="entry name" value="HTH_TetR"/>
</dbReference>
<dbReference type="PANTHER" id="PTHR30055">
    <property type="entry name" value="HTH-TYPE TRANSCRIPTIONAL REGULATOR RUTR"/>
    <property type="match status" value="1"/>
</dbReference>
<comment type="caution">
    <text evidence="6">The sequence shown here is derived from an EMBL/GenBank/DDBJ whole genome shotgun (WGS) entry which is preliminary data.</text>
</comment>
<sequence>MATRQEQRSEETKASILSAAGRLFSAKGYEAVTMREIAKEAGCSHTTIYIYFKDKEALLQQLSLPPLLSLMDEMKRLSEEEVGLDARLENLSLAFIEFCFHNRNTYNLFINVKSGRVDNPAPEMEINRVRGSLFNLLTDALRNCLSLDPADERLLTYSRIYFFAIYGIVATYAHSEETVEGLLERLTPTFRTAFKVLIAGFREEIGS</sequence>
<dbReference type="OrthoDB" id="9815924at2"/>